<dbReference type="STRING" id="299255.SAMN02745129_4204"/>
<proteinExistence type="predicted"/>
<protein>
    <recommendedName>
        <fullName evidence="4">KfrA N-terminal DNA-binding domain-containing protein</fullName>
    </recommendedName>
</protein>
<evidence type="ECO:0000256" key="1">
    <source>
        <dbReference type="SAM" id="Coils"/>
    </source>
</evidence>
<keyword evidence="3" id="KW-1185">Reference proteome</keyword>
<gene>
    <name evidence="2" type="ORF">SAMN02745129_4204</name>
</gene>
<evidence type="ECO:0008006" key="4">
    <source>
        <dbReference type="Google" id="ProtNLM"/>
    </source>
</evidence>
<accession>A0A1M5YGC0</accession>
<keyword evidence="1" id="KW-0175">Coiled coil</keyword>
<feature type="coiled-coil region" evidence="1">
    <location>
        <begin position="66"/>
        <end position="93"/>
    </location>
</feature>
<dbReference type="RefSeq" id="WP_067660573.1">
    <property type="nucleotide sequence ID" value="NZ_FQXG01000007.1"/>
</dbReference>
<name>A0A1M5YGC0_9GAMM</name>
<dbReference type="EMBL" id="FQXG01000007">
    <property type="protein sequence ID" value="SHI10949.1"/>
    <property type="molecule type" value="Genomic_DNA"/>
</dbReference>
<sequence length="95" mass="10429">MDPVIHQALSDLHRQGVSPTLARLKSKTGHSFPMPVLIQALKQWKANPQPLEAEPALKPAEPTAPAPDLAAQVAALQQRLTELEREVAELKARRD</sequence>
<dbReference type="OrthoDB" id="6388136at2"/>
<evidence type="ECO:0000313" key="2">
    <source>
        <dbReference type="EMBL" id="SHI10949.1"/>
    </source>
</evidence>
<organism evidence="2 3">
    <name type="scientific">Ferrimonas marina</name>
    <dbReference type="NCBI Taxonomy" id="299255"/>
    <lineage>
        <taxon>Bacteria</taxon>
        <taxon>Pseudomonadati</taxon>
        <taxon>Pseudomonadota</taxon>
        <taxon>Gammaproteobacteria</taxon>
        <taxon>Alteromonadales</taxon>
        <taxon>Ferrimonadaceae</taxon>
        <taxon>Ferrimonas</taxon>
    </lineage>
</organism>
<evidence type="ECO:0000313" key="3">
    <source>
        <dbReference type="Proteomes" id="UP000184268"/>
    </source>
</evidence>
<dbReference type="AlphaFoldDB" id="A0A1M5YGC0"/>
<reference evidence="2 3" key="1">
    <citation type="submission" date="2016-11" db="EMBL/GenBank/DDBJ databases">
        <authorList>
            <person name="Jaros S."/>
            <person name="Januszkiewicz K."/>
            <person name="Wedrychowicz H."/>
        </authorList>
    </citation>
    <scope>NUCLEOTIDE SEQUENCE [LARGE SCALE GENOMIC DNA]</scope>
    <source>
        <strain evidence="2 3">DSM 16917</strain>
    </source>
</reference>
<dbReference type="Proteomes" id="UP000184268">
    <property type="component" value="Unassembled WGS sequence"/>
</dbReference>